<protein>
    <submittedName>
        <fullName evidence="3">Glycosyl transferase, group 1</fullName>
    </submittedName>
</protein>
<dbReference type="Gene3D" id="3.40.50.2000">
    <property type="entry name" value="Glycogen Phosphorylase B"/>
    <property type="match status" value="2"/>
</dbReference>
<organism evidence="3 4">
    <name type="scientific">Novosphingobium nitrogenifigens DSM 19370</name>
    <dbReference type="NCBI Taxonomy" id="983920"/>
    <lineage>
        <taxon>Bacteria</taxon>
        <taxon>Pseudomonadati</taxon>
        <taxon>Pseudomonadota</taxon>
        <taxon>Alphaproteobacteria</taxon>
        <taxon>Sphingomonadales</taxon>
        <taxon>Sphingomonadaceae</taxon>
        <taxon>Novosphingobium</taxon>
    </lineage>
</organism>
<evidence type="ECO:0000313" key="3">
    <source>
        <dbReference type="EMBL" id="EGD57214.1"/>
    </source>
</evidence>
<name>F1ZDU9_9SPHN</name>
<dbReference type="RefSeq" id="WP_008071827.1">
    <property type="nucleotide sequence ID" value="NZ_AQWK01000004.1"/>
</dbReference>
<dbReference type="HOGENOM" id="CLU_009583_2_1_5"/>
<feature type="domain" description="Glycosyl transferase family 1" evidence="1">
    <location>
        <begin position="207"/>
        <end position="370"/>
    </location>
</feature>
<gene>
    <name evidence="3" type="ORF">Y88_3522</name>
</gene>
<dbReference type="PANTHER" id="PTHR45947">
    <property type="entry name" value="SULFOQUINOVOSYL TRANSFERASE SQD2"/>
    <property type="match status" value="1"/>
</dbReference>
<dbReference type="Pfam" id="PF13579">
    <property type="entry name" value="Glyco_trans_4_4"/>
    <property type="match status" value="1"/>
</dbReference>
<feature type="domain" description="Glycosyltransferase subfamily 4-like N-terminal" evidence="2">
    <location>
        <begin position="15"/>
        <end position="177"/>
    </location>
</feature>
<dbReference type="eggNOG" id="COG0438">
    <property type="taxonomic scope" value="Bacteria"/>
</dbReference>
<proteinExistence type="predicted"/>
<dbReference type="STRING" id="983920.Y88_3522"/>
<dbReference type="OrthoDB" id="9790710at2"/>
<dbReference type="Proteomes" id="UP000004728">
    <property type="component" value="Unassembled WGS sequence"/>
</dbReference>
<comment type="caution">
    <text evidence="3">The sequence shown here is derived from an EMBL/GenBank/DDBJ whole genome shotgun (WGS) entry which is preliminary data.</text>
</comment>
<reference evidence="3 4" key="1">
    <citation type="journal article" date="2012" name="J. Bacteriol.">
        <title>Draft Genome Sequence of Novosphingobium nitrogenifigens Y88T.</title>
        <authorList>
            <person name="Strabala T.J."/>
            <person name="Macdonald L."/>
            <person name="Liu V."/>
            <person name="Smit A.M."/>
        </authorList>
    </citation>
    <scope>NUCLEOTIDE SEQUENCE [LARGE SCALE GENOMIC DNA]</scope>
    <source>
        <strain evidence="3 4">DSM 19370</strain>
    </source>
</reference>
<evidence type="ECO:0000313" key="4">
    <source>
        <dbReference type="Proteomes" id="UP000004728"/>
    </source>
</evidence>
<keyword evidence="4" id="KW-1185">Reference proteome</keyword>
<dbReference type="InterPro" id="IPR001296">
    <property type="entry name" value="Glyco_trans_1"/>
</dbReference>
<dbReference type="EMBL" id="AEWJ01000067">
    <property type="protein sequence ID" value="EGD57214.1"/>
    <property type="molecule type" value="Genomic_DNA"/>
</dbReference>
<dbReference type="Pfam" id="PF00534">
    <property type="entry name" value="Glycos_transf_1"/>
    <property type="match status" value="1"/>
</dbReference>
<dbReference type="InterPro" id="IPR050194">
    <property type="entry name" value="Glycosyltransferase_grp1"/>
</dbReference>
<sequence length="399" mass="43562">MRILDIIASLDPAGGGPVNTARTMTRIWRDMGHQVDVLTLDSPAAPYLSPDLSPIPSGRLGDPNKGKGLSPLFDRFGYSPQTVGKIRSIAGDYDVALLHGLWNYASLATRIALTGGKLPYLVFAHGMLDPWHRSAYPMKDRIKQAIWPFAEGALLNGAKAVFFTTEAERRLAEGSYRPYRLNGEVIGYGCQGPGDDAQAEREAFFTRFPHLRDRRFLLFISRIHPKKGCDTLLKAYAATRAQLGDVDLVFAGPDQIGWQAELQALSRELEIADHVHWLGMISGPVKWGAYRAAEAFALPSHGENFGMVVAEAMACGTPVIVSDKVNLCDEILRQSCGIVVPQDLESTAGALARFAAMSQEERDAMGRAAAQCYAENYEVRAAAARILARMEHHAGIGPQ</sequence>
<dbReference type="AlphaFoldDB" id="F1ZDU9"/>
<accession>F1ZDU9</accession>
<evidence type="ECO:0000259" key="2">
    <source>
        <dbReference type="Pfam" id="PF13579"/>
    </source>
</evidence>
<dbReference type="InterPro" id="IPR028098">
    <property type="entry name" value="Glyco_trans_4-like_N"/>
</dbReference>
<dbReference type="SUPFAM" id="SSF53756">
    <property type="entry name" value="UDP-Glycosyltransferase/glycogen phosphorylase"/>
    <property type="match status" value="1"/>
</dbReference>
<dbReference type="InParanoid" id="F1ZDU9"/>
<evidence type="ECO:0000259" key="1">
    <source>
        <dbReference type="Pfam" id="PF00534"/>
    </source>
</evidence>
<keyword evidence="3" id="KW-0808">Transferase</keyword>
<dbReference type="GO" id="GO:0016757">
    <property type="term" value="F:glycosyltransferase activity"/>
    <property type="evidence" value="ECO:0007669"/>
    <property type="project" value="InterPro"/>
</dbReference>
<dbReference type="PANTHER" id="PTHR45947:SF13">
    <property type="entry name" value="TRANSFERASE"/>
    <property type="match status" value="1"/>
</dbReference>